<evidence type="ECO:0000313" key="2">
    <source>
        <dbReference type="EMBL" id="ABE34583.1"/>
    </source>
</evidence>
<gene>
    <name evidence="2" type="ORF">Bxe_B1381</name>
</gene>
<protein>
    <submittedName>
        <fullName evidence="2">Uncharacterized protein</fullName>
    </submittedName>
</protein>
<sequence>MPSPEAGPSVPHEKIEPNHGAPRIQVVRVHQRRWCVSDPPALGATRPPSYPIPCHAALAAIATGHWHTTRLAIHREVRSNLHHLQDR</sequence>
<organism evidence="2 3">
    <name type="scientific">Paraburkholderia xenovorans (strain LB400)</name>
    <dbReference type="NCBI Taxonomy" id="266265"/>
    <lineage>
        <taxon>Bacteria</taxon>
        <taxon>Pseudomonadati</taxon>
        <taxon>Pseudomonadota</taxon>
        <taxon>Betaproteobacteria</taxon>
        <taxon>Burkholderiales</taxon>
        <taxon>Burkholderiaceae</taxon>
        <taxon>Paraburkholderia</taxon>
    </lineage>
</organism>
<keyword evidence="3" id="KW-1185">Reference proteome</keyword>
<dbReference type="STRING" id="266265.Bxe_B1381"/>
<name>Q13MV6_PARXL</name>
<evidence type="ECO:0000313" key="3">
    <source>
        <dbReference type="Proteomes" id="UP000001817"/>
    </source>
</evidence>
<dbReference type="EMBL" id="CP000271">
    <property type="protein sequence ID" value="ABE34583.1"/>
    <property type="molecule type" value="Genomic_DNA"/>
</dbReference>
<dbReference type="KEGG" id="bxe:Bxe_B1381"/>
<proteinExistence type="predicted"/>
<feature type="region of interest" description="Disordered" evidence="1">
    <location>
        <begin position="1"/>
        <end position="22"/>
    </location>
</feature>
<evidence type="ECO:0000256" key="1">
    <source>
        <dbReference type="SAM" id="MobiDB-lite"/>
    </source>
</evidence>
<dbReference type="AlphaFoldDB" id="Q13MV6"/>
<accession>Q13MV6</accession>
<dbReference type="Proteomes" id="UP000001817">
    <property type="component" value="Chromosome 2"/>
</dbReference>
<reference evidence="2 3" key="1">
    <citation type="journal article" date="2006" name="Proc. Natl. Acad. Sci. U.S.A.">
        <title>Burkholderia xenovorans LB400 harbors a multi-replicon, 9.73-Mbp genome shaped for versatility.</title>
        <authorList>
            <person name="Chain P.S."/>
            <person name="Denef V.J."/>
            <person name="Konstantinidis K.T."/>
            <person name="Vergez L.M."/>
            <person name="Agullo L."/>
            <person name="Reyes V.L."/>
            <person name="Hauser L."/>
            <person name="Cordova M."/>
            <person name="Gomez L."/>
            <person name="Gonzalez M."/>
            <person name="Land M."/>
            <person name="Lao V."/>
            <person name="Larimer F."/>
            <person name="LiPuma J.J."/>
            <person name="Mahenthiralingam E."/>
            <person name="Malfatti S.A."/>
            <person name="Marx C.J."/>
            <person name="Parnell J.J."/>
            <person name="Ramette A."/>
            <person name="Richardson P."/>
            <person name="Seeger M."/>
            <person name="Smith D."/>
            <person name="Spilker T."/>
            <person name="Sul W.J."/>
            <person name="Tsoi T.V."/>
            <person name="Ulrich L.E."/>
            <person name="Zhulin I.B."/>
            <person name="Tiedje J.M."/>
        </authorList>
    </citation>
    <scope>NUCLEOTIDE SEQUENCE [LARGE SCALE GENOMIC DNA]</scope>
    <source>
        <strain evidence="2 3">LB400</strain>
    </source>
</reference>